<sequence length="153" mass="17470">MNENLANLHQRGYYWYGKDIPEKQPFSEQDKVGKFTTFTNQITEDIQKKIVKAVNEGAAKLVKHSDPAIDKSMYQGARDGEAIIWYSNDEKENLTKLGKFLVDNGLVPKTKAGRLYNLSFKYDSQTRNNEYGDNFKAEIKLADLINLNTGEVL</sequence>
<evidence type="ECO:0000313" key="1">
    <source>
        <dbReference type="EMBL" id="TYS56403.1"/>
    </source>
</evidence>
<evidence type="ECO:0000313" key="2">
    <source>
        <dbReference type="Proteomes" id="UP000322997"/>
    </source>
</evidence>
<dbReference type="Proteomes" id="UP000322997">
    <property type="component" value="Unassembled WGS sequence"/>
</dbReference>
<reference evidence="1 2" key="1">
    <citation type="submission" date="2019-08" db="EMBL/GenBank/DDBJ databases">
        <title>Bacillus genomes from the desert of Cuatro Cienegas, Coahuila.</title>
        <authorList>
            <person name="Olmedo-Alvarez G."/>
        </authorList>
    </citation>
    <scope>NUCLEOTIDE SEQUENCE [LARGE SCALE GENOMIC DNA]</scope>
    <source>
        <strain evidence="1 2">CH108_3D</strain>
    </source>
</reference>
<comment type="caution">
    <text evidence="1">The sequence shown here is derived from an EMBL/GenBank/DDBJ whole genome shotgun (WGS) entry which is preliminary data.</text>
</comment>
<protein>
    <submittedName>
        <fullName evidence="1">Uncharacterized protein</fullName>
    </submittedName>
</protein>
<proteinExistence type="predicted"/>
<gene>
    <name evidence="1" type="ORF">FZC83_02175</name>
</gene>
<dbReference type="AlphaFoldDB" id="A0A5D4RYD7"/>
<organism evidence="1 2">
    <name type="scientific">Rossellomorea marisflavi</name>
    <dbReference type="NCBI Taxonomy" id="189381"/>
    <lineage>
        <taxon>Bacteria</taxon>
        <taxon>Bacillati</taxon>
        <taxon>Bacillota</taxon>
        <taxon>Bacilli</taxon>
        <taxon>Bacillales</taxon>
        <taxon>Bacillaceae</taxon>
        <taxon>Rossellomorea</taxon>
    </lineage>
</organism>
<dbReference type="EMBL" id="VTEQ01000001">
    <property type="protein sequence ID" value="TYS56403.1"/>
    <property type="molecule type" value="Genomic_DNA"/>
</dbReference>
<dbReference type="RefSeq" id="WP_148984437.1">
    <property type="nucleotide sequence ID" value="NZ_JBNILK010000001.1"/>
</dbReference>
<accession>A0A5D4RYD7</accession>
<name>A0A5D4RYD7_9BACI</name>